<keyword evidence="1" id="KW-1133">Transmembrane helix</keyword>
<gene>
    <name evidence="2" type="ORF">RclHR1_05100007</name>
</gene>
<dbReference type="Proteomes" id="UP000247702">
    <property type="component" value="Unassembled WGS sequence"/>
</dbReference>
<feature type="transmembrane region" description="Helical" evidence="1">
    <location>
        <begin position="209"/>
        <end position="232"/>
    </location>
</feature>
<evidence type="ECO:0000313" key="2">
    <source>
        <dbReference type="EMBL" id="GBC03411.1"/>
    </source>
</evidence>
<feature type="transmembrane region" description="Helical" evidence="1">
    <location>
        <begin position="41"/>
        <end position="61"/>
    </location>
</feature>
<keyword evidence="1" id="KW-0812">Transmembrane</keyword>
<keyword evidence="1" id="KW-0472">Membrane</keyword>
<evidence type="ECO:0000256" key="1">
    <source>
        <dbReference type="SAM" id="Phobius"/>
    </source>
</evidence>
<feature type="transmembrane region" description="Helical" evidence="1">
    <location>
        <begin position="244"/>
        <end position="264"/>
    </location>
</feature>
<accession>A0A2Z6RMI7</accession>
<keyword evidence="3" id="KW-1185">Reference proteome</keyword>
<feature type="transmembrane region" description="Helical" evidence="1">
    <location>
        <begin position="165"/>
        <end position="188"/>
    </location>
</feature>
<name>A0A2Z6RMI7_9GLOM</name>
<evidence type="ECO:0008006" key="4">
    <source>
        <dbReference type="Google" id="ProtNLM"/>
    </source>
</evidence>
<protein>
    <recommendedName>
        <fullName evidence="4">G-protein coupled receptors family 1 profile domain-containing protein</fullName>
    </recommendedName>
</protein>
<sequence>MKYPLVAIFYILIQLISIILLIILIYSLLKSEPHFMKWTLFQLFISAIGNGISALPPIIMYGDQLIERAFETPVCLISNKISAFTLYPMQYFPLFIAFYLWYALNKRKTDIEKRCFIWVSTSVWAFSLIYNTIDTLMSMKEKNLGIVVTILHCKRSQDRSTFYTYTVPTSMLALITFMLTCHSSFILYKQWKFHSVCKNIATAVTLGRAVRLNIFCFSYIIFLTLTLIPKIISYPNVDDSKSNPAFLVSSFMGILPGFLLFLVFGKKKQAALFLPFCYYVPPGKPLRSPPECDGSIHMEEEGSSSSTFQDDHESIQLEIRNDDDSHPSCRACQLELMSKTNNASPSLS</sequence>
<dbReference type="AlphaFoldDB" id="A0A2Z6RMI7"/>
<feature type="transmembrane region" description="Helical" evidence="1">
    <location>
        <begin position="6"/>
        <end position="29"/>
    </location>
</feature>
<comment type="caution">
    <text evidence="2">The sequence shown here is derived from an EMBL/GenBank/DDBJ whole genome shotgun (WGS) entry which is preliminary data.</text>
</comment>
<reference evidence="2 3" key="1">
    <citation type="submission" date="2017-11" db="EMBL/GenBank/DDBJ databases">
        <title>The genome of Rhizophagus clarus HR1 reveals common genetic basis of auxotrophy among arbuscular mycorrhizal fungi.</title>
        <authorList>
            <person name="Kobayashi Y."/>
        </authorList>
    </citation>
    <scope>NUCLEOTIDE SEQUENCE [LARGE SCALE GENOMIC DNA]</scope>
    <source>
        <strain evidence="2 3">HR1</strain>
    </source>
</reference>
<evidence type="ECO:0000313" key="3">
    <source>
        <dbReference type="Proteomes" id="UP000247702"/>
    </source>
</evidence>
<organism evidence="2 3">
    <name type="scientific">Rhizophagus clarus</name>
    <dbReference type="NCBI Taxonomy" id="94130"/>
    <lineage>
        <taxon>Eukaryota</taxon>
        <taxon>Fungi</taxon>
        <taxon>Fungi incertae sedis</taxon>
        <taxon>Mucoromycota</taxon>
        <taxon>Glomeromycotina</taxon>
        <taxon>Glomeromycetes</taxon>
        <taxon>Glomerales</taxon>
        <taxon>Glomeraceae</taxon>
        <taxon>Rhizophagus</taxon>
    </lineage>
</organism>
<proteinExistence type="predicted"/>
<feature type="transmembrane region" description="Helical" evidence="1">
    <location>
        <begin position="81"/>
        <end position="103"/>
    </location>
</feature>
<dbReference type="EMBL" id="BEXD01003883">
    <property type="protein sequence ID" value="GBC03411.1"/>
    <property type="molecule type" value="Genomic_DNA"/>
</dbReference>
<feature type="transmembrane region" description="Helical" evidence="1">
    <location>
        <begin position="115"/>
        <end position="133"/>
    </location>
</feature>